<dbReference type="InterPro" id="IPR011009">
    <property type="entry name" value="Kinase-like_dom_sf"/>
</dbReference>
<keyword evidence="2" id="KW-0946">Virion</keyword>
<dbReference type="AlphaFoldDB" id="A0A1M6U7H9"/>
<accession>A0A1M6U7H9</accession>
<feature type="domain" description="Aminoglycoside phosphotransferase" evidence="1">
    <location>
        <begin position="198"/>
        <end position="251"/>
    </location>
</feature>
<dbReference type="Gene3D" id="3.30.200.20">
    <property type="entry name" value="Phosphorylase Kinase, domain 1"/>
    <property type="match status" value="1"/>
</dbReference>
<dbReference type="SUPFAM" id="SSF56112">
    <property type="entry name" value="Protein kinase-like (PK-like)"/>
    <property type="match status" value="1"/>
</dbReference>
<protein>
    <submittedName>
        <fullName evidence="2">Spore coat protein, CotS family</fullName>
    </submittedName>
</protein>
<sequence>MDIDALRKFIEENYGLEILDLKKIKNVYKIGTLEKDYCLKVIKYDYKHFNFILSAILHLQKNEFKTTPEIIKTKNNRNYISFDYKYAYLTPWIISRESNYDNIVELTNVAIKLSELHKCSEGFNLRYDMKPRIYWFTWLKTFETRGYEILDFKKRISQKANKSDFDKLYLSLMDKEIFRVNESIEMLKEANYIKVMEKEVFKRGFCHHDYAHHNVLIDQSNNISLIDFDYCILDTRLHDLASLVIRSMKDDKWDVEKFKMIIEAYSINSHITDEDIDIMIGFMKFPQAYWQLGIQYYWEQQNYGEEFFIKKLLKYKTDIAPREEFLKYLKINDFGGSI</sequence>
<dbReference type="PANTHER" id="PTHR39179">
    <property type="entry name" value="SPORE COAT PROTEIN I"/>
    <property type="match status" value="1"/>
</dbReference>
<name>A0A1M6U7H9_9CLOT</name>
<dbReference type="RefSeq" id="WP_072992984.1">
    <property type="nucleotide sequence ID" value="NZ_FQZB01000022.1"/>
</dbReference>
<dbReference type="PANTHER" id="PTHR39179:SF1">
    <property type="entry name" value="SPORE COAT PROTEIN I"/>
    <property type="match status" value="1"/>
</dbReference>
<dbReference type="NCBIfam" id="TIGR02906">
    <property type="entry name" value="spore_CotS"/>
    <property type="match status" value="1"/>
</dbReference>
<dbReference type="GO" id="GO:0042601">
    <property type="term" value="C:endospore-forming forespore"/>
    <property type="evidence" value="ECO:0007669"/>
    <property type="project" value="TreeGrafter"/>
</dbReference>
<dbReference type="Pfam" id="PF01636">
    <property type="entry name" value="APH"/>
    <property type="match status" value="1"/>
</dbReference>
<reference evidence="2 3" key="1">
    <citation type="submission" date="2016-11" db="EMBL/GenBank/DDBJ databases">
        <authorList>
            <person name="Jaros S."/>
            <person name="Januszkiewicz K."/>
            <person name="Wedrychowicz H."/>
        </authorList>
    </citation>
    <scope>NUCLEOTIDE SEQUENCE [LARGE SCALE GENOMIC DNA]</scope>
    <source>
        <strain evidence="2 3">DSM 21758</strain>
    </source>
</reference>
<evidence type="ECO:0000313" key="3">
    <source>
        <dbReference type="Proteomes" id="UP000184310"/>
    </source>
</evidence>
<dbReference type="InterPro" id="IPR047175">
    <property type="entry name" value="CotS-like"/>
</dbReference>
<dbReference type="STRING" id="1121302.SAMN02745163_04201"/>
<keyword evidence="2" id="KW-0167">Capsid protein</keyword>
<keyword evidence="3" id="KW-1185">Reference proteome</keyword>
<dbReference type="EMBL" id="FQZB01000022">
    <property type="protein sequence ID" value="SHK65123.1"/>
    <property type="molecule type" value="Genomic_DNA"/>
</dbReference>
<organism evidence="2 3">
    <name type="scientific">Clostridium cavendishii DSM 21758</name>
    <dbReference type="NCBI Taxonomy" id="1121302"/>
    <lineage>
        <taxon>Bacteria</taxon>
        <taxon>Bacillati</taxon>
        <taxon>Bacillota</taxon>
        <taxon>Clostridia</taxon>
        <taxon>Eubacteriales</taxon>
        <taxon>Clostridiaceae</taxon>
        <taxon>Clostridium</taxon>
    </lineage>
</organism>
<evidence type="ECO:0000259" key="1">
    <source>
        <dbReference type="Pfam" id="PF01636"/>
    </source>
</evidence>
<dbReference type="Gene3D" id="3.90.1200.10">
    <property type="match status" value="1"/>
</dbReference>
<dbReference type="InterPro" id="IPR014255">
    <property type="entry name" value="Spore_coat_CotS"/>
</dbReference>
<gene>
    <name evidence="2" type="ORF">SAMN02745163_04201</name>
</gene>
<proteinExistence type="predicted"/>
<dbReference type="Proteomes" id="UP000184310">
    <property type="component" value="Unassembled WGS sequence"/>
</dbReference>
<dbReference type="InterPro" id="IPR002575">
    <property type="entry name" value="Aminoglycoside_PTrfase"/>
</dbReference>
<evidence type="ECO:0000313" key="2">
    <source>
        <dbReference type="EMBL" id="SHK65123.1"/>
    </source>
</evidence>
<dbReference type="OrthoDB" id="9771902at2"/>